<gene>
    <name evidence="1" type="ORF">pdul_cds_742</name>
</gene>
<name>S4VRK5_9VIRU</name>
<dbReference type="KEGG" id="vg:16513006"/>
<dbReference type="GeneID" id="16513006"/>
<protein>
    <submittedName>
        <fullName evidence="1">Uncharacterized protein</fullName>
    </submittedName>
</protein>
<proteinExistence type="predicted"/>
<dbReference type="EMBL" id="KC977570">
    <property type="protein sequence ID" value="AGO82917.2"/>
    <property type="molecule type" value="Genomic_DNA"/>
</dbReference>
<sequence length="99" mass="10477">MIPPSTRTHIFLPMTAATWCVRSIPRGGHLGPAPGNGPSPWLSPDLGCQAVFLWTHAVDAEWVEPTLGDGCAKGAHLSPCELTLDHGPATNSKNANRRG</sequence>
<organism evidence="1 2">
    <name type="scientific">Pandoravirus dulcis</name>
    <dbReference type="NCBI Taxonomy" id="1349409"/>
    <lineage>
        <taxon>Viruses</taxon>
        <taxon>Pandoravirus</taxon>
    </lineage>
</organism>
<evidence type="ECO:0000313" key="1">
    <source>
        <dbReference type="EMBL" id="AGO82917.2"/>
    </source>
</evidence>
<dbReference type="Proteomes" id="UP000201566">
    <property type="component" value="Segment"/>
</dbReference>
<evidence type="ECO:0000313" key="2">
    <source>
        <dbReference type="Proteomes" id="UP000201566"/>
    </source>
</evidence>
<dbReference type="RefSeq" id="YP_008319586.2">
    <property type="nucleotide sequence ID" value="NC_021858.1"/>
</dbReference>
<accession>S4VRK5</accession>
<reference evidence="1 2" key="1">
    <citation type="journal article" date="2013" name="Science">
        <title>Pandoraviruses: amoeba viruses with genomes up to 2.5 Mb reaching that of parasitic eukaryotes.</title>
        <authorList>
            <person name="Philippe N."/>
            <person name="Legendre M."/>
            <person name="Doutre G."/>
            <person name="Coute Y."/>
            <person name="Poirot O."/>
            <person name="Lescot M."/>
            <person name="Arslan D."/>
            <person name="Seltzer V."/>
            <person name="Bertaux L."/>
            <person name="Bruley C."/>
            <person name="Garin J."/>
            <person name="Claverie J.M."/>
            <person name="Abergel C."/>
        </authorList>
    </citation>
    <scope>NUCLEOTIDE SEQUENCE [LARGE SCALE GENOMIC DNA]</scope>
    <source>
        <strain evidence="1">Melbourne</strain>
    </source>
</reference>